<evidence type="ECO:0000256" key="1">
    <source>
        <dbReference type="ARBA" id="ARBA00022737"/>
    </source>
</evidence>
<dbReference type="PROSITE" id="PS51257">
    <property type="entry name" value="PROKAR_LIPOPROTEIN"/>
    <property type="match status" value="1"/>
</dbReference>
<dbReference type="InterPro" id="IPR051012">
    <property type="entry name" value="CellSynth/LPSAsmb/PSIAsmb"/>
</dbReference>
<dbReference type="SUPFAM" id="SSF48452">
    <property type="entry name" value="TPR-like"/>
    <property type="match status" value="1"/>
</dbReference>
<name>A0A7W4WFG7_9GAMM</name>
<keyword evidence="5" id="KW-1185">Reference proteome</keyword>
<evidence type="ECO:0000313" key="5">
    <source>
        <dbReference type="Proteomes" id="UP000535937"/>
    </source>
</evidence>
<reference evidence="4 5" key="1">
    <citation type="submission" date="2020-08" db="EMBL/GenBank/DDBJ databases">
        <title>Genomic Encyclopedia of Type Strains, Phase III (KMG-III): the genomes of soil and plant-associated and newly described type strains.</title>
        <authorList>
            <person name="Whitman W."/>
        </authorList>
    </citation>
    <scope>NUCLEOTIDE SEQUENCE [LARGE SCALE GENOMIC DNA]</scope>
    <source>
        <strain evidence="4 5">CECT 8799</strain>
    </source>
</reference>
<dbReference type="NCBIfam" id="TIGR02521">
    <property type="entry name" value="type_IV_pilW"/>
    <property type="match status" value="1"/>
</dbReference>
<dbReference type="Proteomes" id="UP000535937">
    <property type="component" value="Unassembled WGS sequence"/>
</dbReference>
<comment type="caution">
    <text evidence="4">The sequence shown here is derived from an EMBL/GenBank/DDBJ whole genome shotgun (WGS) entry which is preliminary data.</text>
</comment>
<proteinExistence type="predicted"/>
<dbReference type="Pfam" id="PF14559">
    <property type="entry name" value="TPR_19"/>
    <property type="match status" value="1"/>
</dbReference>
<evidence type="ECO:0000256" key="2">
    <source>
        <dbReference type="ARBA" id="ARBA00022803"/>
    </source>
</evidence>
<evidence type="ECO:0000256" key="3">
    <source>
        <dbReference type="PROSITE-ProRule" id="PRU00339"/>
    </source>
</evidence>
<dbReference type="AlphaFoldDB" id="A0A7W4WFG7"/>
<sequence length="258" mass="29238">MLAKLFSPFLAGLLLSVLLGGCVTTGMPQRQEIDLDKALQTHVQLGLRYLQNGGREAARRHFLEALKLGKRNPQAHHGLALLYQMDGELDVAESHFKKALRYDSDFSMARTNYGAFLYQQERYADALEQFERASEDLTYGRRSYALANYGRTALKLGKVEAAEKAYTRALALNANLPQALLELAELKFDAGEYSQAKRYLDRFAEGSRQVPQSLWLGIRIEKIFGNRDKERSYALALKNLYPYSAEALKYKEMMAHDG</sequence>
<dbReference type="PANTHER" id="PTHR45586:SF1">
    <property type="entry name" value="LIPOPOLYSACCHARIDE ASSEMBLY PROTEIN B"/>
    <property type="match status" value="1"/>
</dbReference>
<accession>A0A7W4WFG7</accession>
<dbReference type="PANTHER" id="PTHR45586">
    <property type="entry name" value="TPR REPEAT-CONTAINING PROTEIN PA4667"/>
    <property type="match status" value="1"/>
</dbReference>
<dbReference type="Gene3D" id="1.25.40.10">
    <property type="entry name" value="Tetratricopeptide repeat domain"/>
    <property type="match status" value="1"/>
</dbReference>
<dbReference type="RefSeq" id="WP_343057511.1">
    <property type="nucleotide sequence ID" value="NZ_JACHWZ010000019.1"/>
</dbReference>
<dbReference type="InterPro" id="IPR019734">
    <property type="entry name" value="TPR_rpt"/>
</dbReference>
<keyword evidence="1" id="KW-0677">Repeat</keyword>
<gene>
    <name evidence="4" type="ORF">FHS09_003542</name>
</gene>
<feature type="repeat" description="TPR" evidence="3">
    <location>
        <begin position="73"/>
        <end position="106"/>
    </location>
</feature>
<dbReference type="SMART" id="SM00028">
    <property type="entry name" value="TPR"/>
    <property type="match status" value="4"/>
</dbReference>
<keyword evidence="2 3" id="KW-0802">TPR repeat</keyword>
<organism evidence="4 5">
    <name type="scientific">Microbulbifer rhizosphaerae</name>
    <dbReference type="NCBI Taxonomy" id="1562603"/>
    <lineage>
        <taxon>Bacteria</taxon>
        <taxon>Pseudomonadati</taxon>
        <taxon>Pseudomonadota</taxon>
        <taxon>Gammaproteobacteria</taxon>
        <taxon>Cellvibrionales</taxon>
        <taxon>Microbulbiferaceae</taxon>
        <taxon>Microbulbifer</taxon>
    </lineage>
</organism>
<dbReference type="EMBL" id="JACHWZ010000019">
    <property type="protein sequence ID" value="MBB3062693.1"/>
    <property type="molecule type" value="Genomic_DNA"/>
</dbReference>
<feature type="repeat" description="TPR" evidence="3">
    <location>
        <begin position="39"/>
        <end position="72"/>
    </location>
</feature>
<dbReference type="PROSITE" id="PS50005">
    <property type="entry name" value="TPR"/>
    <property type="match status" value="3"/>
</dbReference>
<dbReference type="Pfam" id="PF13432">
    <property type="entry name" value="TPR_16"/>
    <property type="match status" value="1"/>
</dbReference>
<protein>
    <submittedName>
        <fullName evidence="4">Type IV pilus assembly protein PilF</fullName>
    </submittedName>
</protein>
<evidence type="ECO:0000313" key="4">
    <source>
        <dbReference type="EMBL" id="MBB3062693.1"/>
    </source>
</evidence>
<dbReference type="InterPro" id="IPR011990">
    <property type="entry name" value="TPR-like_helical_dom_sf"/>
</dbReference>
<feature type="repeat" description="TPR" evidence="3">
    <location>
        <begin position="143"/>
        <end position="176"/>
    </location>
</feature>
<dbReference type="InterPro" id="IPR013360">
    <property type="entry name" value="Pilus_4_PilW"/>
</dbReference>